<dbReference type="InterPro" id="IPR050898">
    <property type="entry name" value="Plant_acyltransferase"/>
</dbReference>
<protein>
    <submittedName>
        <fullName evidence="3">Shikimate O-hydroxycinnamoyltransferase</fullName>
    </submittedName>
</protein>
<dbReference type="Pfam" id="PF02458">
    <property type="entry name" value="Transferase"/>
    <property type="match status" value="2"/>
</dbReference>
<evidence type="ECO:0000256" key="1">
    <source>
        <dbReference type="ARBA" id="ARBA00009861"/>
    </source>
</evidence>
<dbReference type="PANTHER" id="PTHR31147:SF66">
    <property type="entry name" value="OS05G0315700 PROTEIN"/>
    <property type="match status" value="1"/>
</dbReference>
<evidence type="ECO:0000256" key="2">
    <source>
        <dbReference type="ARBA" id="ARBA00022679"/>
    </source>
</evidence>
<evidence type="ECO:0000313" key="4">
    <source>
        <dbReference type="Proteomes" id="UP000501690"/>
    </source>
</evidence>
<dbReference type="GO" id="GO:0016740">
    <property type="term" value="F:transferase activity"/>
    <property type="evidence" value="ECO:0007669"/>
    <property type="project" value="UniProtKB-KW"/>
</dbReference>
<keyword evidence="2 3" id="KW-0808">Transferase</keyword>
<dbReference type="Proteomes" id="UP000501690">
    <property type="component" value="Linkage Group LG1"/>
</dbReference>
<dbReference type="Gene3D" id="3.30.559.10">
    <property type="entry name" value="Chloramphenicol acetyltransferase-like domain"/>
    <property type="match status" value="3"/>
</dbReference>
<organism evidence="3 4">
    <name type="scientific">Vigna unguiculata</name>
    <name type="common">Cowpea</name>
    <dbReference type="NCBI Taxonomy" id="3917"/>
    <lineage>
        <taxon>Eukaryota</taxon>
        <taxon>Viridiplantae</taxon>
        <taxon>Streptophyta</taxon>
        <taxon>Embryophyta</taxon>
        <taxon>Tracheophyta</taxon>
        <taxon>Spermatophyta</taxon>
        <taxon>Magnoliopsida</taxon>
        <taxon>eudicotyledons</taxon>
        <taxon>Gunneridae</taxon>
        <taxon>Pentapetalae</taxon>
        <taxon>rosids</taxon>
        <taxon>fabids</taxon>
        <taxon>Fabales</taxon>
        <taxon>Fabaceae</taxon>
        <taxon>Papilionoideae</taxon>
        <taxon>50 kb inversion clade</taxon>
        <taxon>NPAAA clade</taxon>
        <taxon>indigoferoid/millettioid clade</taxon>
        <taxon>Phaseoleae</taxon>
        <taxon>Vigna</taxon>
    </lineage>
</organism>
<evidence type="ECO:0000313" key="3">
    <source>
        <dbReference type="EMBL" id="QCD77673.1"/>
    </source>
</evidence>
<dbReference type="AlphaFoldDB" id="A0A4D6KMG1"/>
<dbReference type="InterPro" id="IPR023213">
    <property type="entry name" value="CAT-like_dom_sf"/>
</dbReference>
<keyword evidence="4" id="KW-1185">Reference proteome</keyword>
<accession>A0A4D6KMG1</accession>
<reference evidence="3 4" key="1">
    <citation type="submission" date="2019-04" db="EMBL/GenBank/DDBJ databases">
        <title>An improved genome assembly and genetic linkage map for asparagus bean, Vigna unguiculata ssp. sesquipedialis.</title>
        <authorList>
            <person name="Xia Q."/>
            <person name="Zhang R."/>
            <person name="Dong Y."/>
        </authorList>
    </citation>
    <scope>NUCLEOTIDE SEQUENCE [LARGE SCALE GENOMIC DNA]</scope>
    <source>
        <tissue evidence="3">Leaf</tissue>
    </source>
</reference>
<comment type="similarity">
    <text evidence="1">Belongs to the plant acyltransferase family.</text>
</comment>
<dbReference type="EMBL" id="CP039345">
    <property type="protein sequence ID" value="QCD77673.1"/>
    <property type="molecule type" value="Genomic_DNA"/>
</dbReference>
<gene>
    <name evidence="3" type="ORF">DEO72_LG1g1299</name>
</gene>
<proteinExistence type="inferred from homology"/>
<sequence length="554" mass="62059">MASSSSSSLQFTVRRCEPQLVPPAIPTPHEIKLLSDIDDQEGLRFHVPFIQIYPKQTSMAEKDPVQVIRQALSQTLVFYYPFAGRLREGPRRKLMVDCTGEGVMFIEADADVTLDQLREGPRRKLMVDCTGEGVMFIEAHADVTLDQLREGPRRKLMVDCTGEGVMFIEAHADVTLDQLREGPRRKLMVDCTGEGVMFIEADADVTLDQFGDSLHPPFPCFHELLYHVPGSHQSTNTPLLLVQVTRLKCGGFILAFSFNHTICDGAGLSQFMSTWAAMARGATKPSIPPVWRRELLMARDPPRITCNHREYEHVPDTVKGTVSSNDHDMVLRSFFFGPSQIAAIRGLVPPHLQHSSTFDLITACFWRCRTKALEIEAEEEVRMMVIVNARAKFNPPLPVGYYGNAIAYPAAVTTAGKLCENPFGYAVELIKKVKGEVTEEYVHSVADLMVIKDRCTFTTVRSCIISDLRRLKLREADFGWGEGVYGGVAEGGAGRFLGATYQVLHKNRNGEEGIILPIWLPAEAMNRFAKELDHMFWNQNQTKIWSPSLIKSTL</sequence>
<dbReference type="PANTHER" id="PTHR31147">
    <property type="entry name" value="ACYL TRANSFERASE 4"/>
    <property type="match status" value="1"/>
</dbReference>
<name>A0A4D6KMG1_VIGUN</name>